<evidence type="ECO:0000256" key="7">
    <source>
        <dbReference type="SAM" id="MobiDB-lite"/>
    </source>
</evidence>
<dbReference type="GO" id="GO:0000978">
    <property type="term" value="F:RNA polymerase II cis-regulatory region sequence-specific DNA binding"/>
    <property type="evidence" value="ECO:0007669"/>
    <property type="project" value="TreeGrafter"/>
</dbReference>
<dbReference type="SMART" id="SM00338">
    <property type="entry name" value="BRLZ"/>
    <property type="match status" value="1"/>
</dbReference>
<accession>A0A815L1A7</accession>
<dbReference type="EMBL" id="CAJNOE010001176">
    <property type="protein sequence ID" value="CAF1397177.1"/>
    <property type="molecule type" value="Genomic_DNA"/>
</dbReference>
<comment type="subcellular location">
    <subcellularLocation>
        <location evidence="1">Nucleus</location>
    </subcellularLocation>
</comment>
<dbReference type="Pfam" id="PF07716">
    <property type="entry name" value="bZIP_2"/>
    <property type="match status" value="1"/>
</dbReference>
<dbReference type="InterPro" id="IPR040223">
    <property type="entry name" value="PAR_bZIP"/>
</dbReference>
<dbReference type="PANTHER" id="PTHR11988">
    <property type="entry name" value="THYROTROPH EMBRYONIC FACTOR RELATED"/>
    <property type="match status" value="1"/>
</dbReference>
<dbReference type="AlphaFoldDB" id="A0A815L1A7"/>
<evidence type="ECO:0000313" key="9">
    <source>
        <dbReference type="EMBL" id="CAF1397177.1"/>
    </source>
</evidence>
<reference evidence="9" key="1">
    <citation type="submission" date="2021-02" db="EMBL/GenBank/DDBJ databases">
        <authorList>
            <person name="Nowell W R."/>
        </authorList>
    </citation>
    <scope>NUCLEOTIDE SEQUENCE</scope>
</reference>
<comment type="caution">
    <text evidence="9">The sequence shown here is derived from an EMBL/GenBank/DDBJ whole genome shotgun (WGS) entry which is preliminary data.</text>
</comment>
<keyword evidence="2" id="KW-0805">Transcription regulation</keyword>
<keyword evidence="4" id="KW-0804">Transcription</keyword>
<dbReference type="CDD" id="cd14695">
    <property type="entry name" value="bZIP_HLF"/>
    <property type="match status" value="1"/>
</dbReference>
<evidence type="ECO:0000256" key="5">
    <source>
        <dbReference type="ARBA" id="ARBA00023242"/>
    </source>
</evidence>
<keyword evidence="3" id="KW-0238">DNA-binding</keyword>
<feature type="domain" description="BZIP" evidence="8">
    <location>
        <begin position="118"/>
        <end position="175"/>
    </location>
</feature>
<evidence type="ECO:0000256" key="3">
    <source>
        <dbReference type="ARBA" id="ARBA00023125"/>
    </source>
</evidence>
<name>A0A815L1A7_9BILA</name>
<evidence type="ECO:0000256" key="6">
    <source>
        <dbReference type="SAM" id="Coils"/>
    </source>
</evidence>
<evidence type="ECO:0000313" key="10">
    <source>
        <dbReference type="Proteomes" id="UP000663860"/>
    </source>
</evidence>
<keyword evidence="6" id="KW-0175">Coiled coil</keyword>
<gene>
    <name evidence="9" type="ORF">IZO911_LOCUS39284</name>
</gene>
<feature type="compositionally biased region" description="Basic and acidic residues" evidence="7">
    <location>
        <begin position="128"/>
        <end position="139"/>
    </location>
</feature>
<dbReference type="Proteomes" id="UP000663860">
    <property type="component" value="Unassembled WGS sequence"/>
</dbReference>
<dbReference type="PROSITE" id="PS50217">
    <property type="entry name" value="BZIP"/>
    <property type="match status" value="1"/>
</dbReference>
<dbReference type="Gene3D" id="1.20.5.170">
    <property type="match status" value="1"/>
</dbReference>
<proteinExistence type="predicted"/>
<dbReference type="GO" id="GO:0005634">
    <property type="term" value="C:nucleus"/>
    <property type="evidence" value="ECO:0007669"/>
    <property type="project" value="UniProtKB-SubCell"/>
</dbReference>
<organism evidence="9 10">
    <name type="scientific">Adineta steineri</name>
    <dbReference type="NCBI Taxonomy" id="433720"/>
    <lineage>
        <taxon>Eukaryota</taxon>
        <taxon>Metazoa</taxon>
        <taxon>Spiralia</taxon>
        <taxon>Gnathifera</taxon>
        <taxon>Rotifera</taxon>
        <taxon>Eurotatoria</taxon>
        <taxon>Bdelloidea</taxon>
        <taxon>Adinetida</taxon>
        <taxon>Adinetidae</taxon>
        <taxon>Adineta</taxon>
    </lineage>
</organism>
<dbReference type="InterPro" id="IPR004827">
    <property type="entry name" value="bZIP"/>
</dbReference>
<evidence type="ECO:0000256" key="1">
    <source>
        <dbReference type="ARBA" id="ARBA00004123"/>
    </source>
</evidence>
<feature type="region of interest" description="Disordered" evidence="7">
    <location>
        <begin position="94"/>
        <end position="139"/>
    </location>
</feature>
<evidence type="ECO:0000256" key="2">
    <source>
        <dbReference type="ARBA" id="ARBA00023015"/>
    </source>
</evidence>
<dbReference type="GO" id="GO:0000981">
    <property type="term" value="F:DNA-binding transcription factor activity, RNA polymerase II-specific"/>
    <property type="evidence" value="ECO:0007669"/>
    <property type="project" value="TreeGrafter"/>
</dbReference>
<dbReference type="PANTHER" id="PTHR11988:SF27">
    <property type="entry name" value="GH27708P"/>
    <property type="match status" value="1"/>
</dbReference>
<dbReference type="InterPro" id="IPR046347">
    <property type="entry name" value="bZIP_sf"/>
</dbReference>
<feature type="coiled-coil region" evidence="6">
    <location>
        <begin position="150"/>
        <end position="177"/>
    </location>
</feature>
<dbReference type="SUPFAM" id="SSF57959">
    <property type="entry name" value="Leucine zipper domain"/>
    <property type="match status" value="1"/>
</dbReference>
<protein>
    <recommendedName>
        <fullName evidence="8">BZIP domain-containing protein</fullName>
    </recommendedName>
</protein>
<keyword evidence="5" id="KW-0539">Nucleus</keyword>
<sequence length="184" mass="21622">MADQLEQNEENTNVNPQQLFLQYLFQSLQKQQQQQQKQTDEPIDFSTKITEQSSLSIQNKHNQFTHPFSSYLSSISDNSNTDILKQFNRHKQDLSIPLKKRSRSNTSTPPPLLDTNPNSSYSERRKKNNEAAKRSRDARRIKEDEIAIRATWLEQENLKLRLENAQLKQENVQLRCKIYNSNES</sequence>
<evidence type="ECO:0000256" key="4">
    <source>
        <dbReference type="ARBA" id="ARBA00023163"/>
    </source>
</evidence>
<evidence type="ECO:0000259" key="8">
    <source>
        <dbReference type="PROSITE" id="PS50217"/>
    </source>
</evidence>